<dbReference type="Proteomes" id="UP000199403">
    <property type="component" value="Unassembled WGS sequence"/>
</dbReference>
<dbReference type="Gene3D" id="1.25.40.10">
    <property type="entry name" value="Tetratricopeptide repeat domain"/>
    <property type="match status" value="2"/>
</dbReference>
<dbReference type="PANTHER" id="PTHR41523">
    <property type="entry name" value="TWO-COMPONENT SYSTEM SENSOR PROTEIN"/>
    <property type="match status" value="1"/>
</dbReference>
<dbReference type="PANTHER" id="PTHR41523:SF8">
    <property type="entry name" value="ETHYLENE RESPONSE SENSOR PROTEIN"/>
    <property type="match status" value="1"/>
</dbReference>
<evidence type="ECO:0000256" key="4">
    <source>
        <dbReference type="ARBA" id="ARBA00022679"/>
    </source>
</evidence>
<evidence type="ECO:0000313" key="11">
    <source>
        <dbReference type="Proteomes" id="UP000199403"/>
    </source>
</evidence>
<dbReference type="STRING" id="1416801.SAMN05192553_104206"/>
<dbReference type="EC" id="2.7.13.3" evidence="2"/>
<keyword evidence="5" id="KW-0547">Nucleotide-binding</keyword>
<accession>A0A1H6Z9U0</accession>
<dbReference type="Pfam" id="PF07568">
    <property type="entry name" value="HisKA_2"/>
    <property type="match status" value="1"/>
</dbReference>
<keyword evidence="3" id="KW-0597">Phosphoprotein</keyword>
<dbReference type="SMART" id="SM00028">
    <property type="entry name" value="TPR"/>
    <property type="match status" value="7"/>
</dbReference>
<keyword evidence="4" id="KW-0808">Transferase</keyword>
<dbReference type="OrthoDB" id="9767435at2"/>
<evidence type="ECO:0000259" key="9">
    <source>
        <dbReference type="SMART" id="SM00387"/>
    </source>
</evidence>
<evidence type="ECO:0000256" key="2">
    <source>
        <dbReference type="ARBA" id="ARBA00012438"/>
    </source>
</evidence>
<dbReference type="InterPro" id="IPR036890">
    <property type="entry name" value="HATPase_C_sf"/>
</dbReference>
<dbReference type="EMBL" id="FNZH01000004">
    <property type="protein sequence ID" value="SEJ48207.1"/>
    <property type="molecule type" value="Genomic_DNA"/>
</dbReference>
<dbReference type="SMART" id="SM00387">
    <property type="entry name" value="HATPase_c"/>
    <property type="match status" value="1"/>
</dbReference>
<comment type="catalytic activity">
    <reaction evidence="1">
        <text>ATP + protein L-histidine = ADP + protein N-phospho-L-histidine.</text>
        <dbReference type="EC" id="2.7.13.3"/>
    </reaction>
</comment>
<dbReference type="GO" id="GO:0005524">
    <property type="term" value="F:ATP binding"/>
    <property type="evidence" value="ECO:0007669"/>
    <property type="project" value="UniProtKB-KW"/>
</dbReference>
<keyword evidence="11" id="KW-1185">Reference proteome</keyword>
<evidence type="ECO:0000256" key="3">
    <source>
        <dbReference type="ARBA" id="ARBA00022553"/>
    </source>
</evidence>
<dbReference type="SUPFAM" id="SSF48452">
    <property type="entry name" value="TPR-like"/>
    <property type="match status" value="2"/>
</dbReference>
<evidence type="ECO:0000313" key="10">
    <source>
        <dbReference type="EMBL" id="SEJ48207.1"/>
    </source>
</evidence>
<feature type="domain" description="Histidine kinase/HSP90-like ATPase" evidence="9">
    <location>
        <begin position="549"/>
        <end position="645"/>
    </location>
</feature>
<evidence type="ECO:0000256" key="1">
    <source>
        <dbReference type="ARBA" id="ARBA00000085"/>
    </source>
</evidence>
<evidence type="ECO:0000256" key="7">
    <source>
        <dbReference type="ARBA" id="ARBA00022840"/>
    </source>
</evidence>
<dbReference type="SUPFAM" id="SSF55874">
    <property type="entry name" value="ATPase domain of HSP90 chaperone/DNA topoisomerase II/histidine kinase"/>
    <property type="match status" value="1"/>
</dbReference>
<evidence type="ECO:0000256" key="6">
    <source>
        <dbReference type="ARBA" id="ARBA00022777"/>
    </source>
</evidence>
<keyword evidence="7" id="KW-0067">ATP-binding</keyword>
<dbReference type="InterPro" id="IPR003594">
    <property type="entry name" value="HATPase_dom"/>
</dbReference>
<dbReference type="InterPro" id="IPR011495">
    <property type="entry name" value="Sig_transdc_His_kin_sub2_dim/P"/>
</dbReference>
<feature type="transmembrane region" description="Helical" evidence="8">
    <location>
        <begin position="410"/>
        <end position="431"/>
    </location>
</feature>
<dbReference type="GO" id="GO:0004673">
    <property type="term" value="F:protein histidine kinase activity"/>
    <property type="evidence" value="ECO:0007669"/>
    <property type="project" value="UniProtKB-EC"/>
</dbReference>
<dbReference type="Gene3D" id="3.30.450.20">
    <property type="entry name" value="PAS domain"/>
    <property type="match status" value="1"/>
</dbReference>
<reference evidence="11" key="1">
    <citation type="submission" date="2016-10" db="EMBL/GenBank/DDBJ databases">
        <authorList>
            <person name="Varghese N."/>
            <person name="Submissions S."/>
        </authorList>
    </citation>
    <scope>NUCLEOTIDE SEQUENCE [LARGE SCALE GENOMIC DNA]</scope>
    <source>
        <strain evidence="11">IBRC-M 10761</strain>
    </source>
</reference>
<sequence length="651" mass="74841">MKVLFLLIGIGSYYFTLAYPLPEKPSLYQPVFTYPPDFGKEYLESLANLAQVQQEKDSLRWQILWDWGYYTHSRNLNESLRIIQKGLLETQEAGDKRWEGRFQLIAGAILLRMDETEQAELLLQAALKKIDPQDRWLAYTNLGYVYERRGDLSSAFEWAGKTLELGMRSNHRKAQAMAYSDLSYLLWKQGNYLEGLEFGLKSLHLFESWGIPDMDYDFTLYVVGNNLMALDRLDEAEKYFSESIAVGERFGFYNNLSDVYMSLASLYIRTDKLDQAENCAANALKYAGLLENSFMQMRSFLALGEVSFSKNEWQAAENYLLQSIAKAGTDLGDHFFSSQAYQRLSEVYEALGKNQQALAAFKMYHDLNQTIFNEKAEQKMAGLKSELALSQKNNTIKEQALILTKQEKQVTFWIVGTSLMLVFSLIMFRGYRVIRKKNKLLEDQNEEKTYLVRETHHRIKNNLQVVCSLLSLQSERIQDPDLQRIMLDSQNRVQSMGLVHQTLYQGKDLAYLEMKDYFTKLSRDIIHSFGVDGTAELHCDMEEMSLDIITAIPIGLIVNELITNSLKYAFPGKKQGNLTIHLEREGNELILDYLDDGIGFNEKETAFSLGFGGQLIQLLTSQLNGRMSKLPHEGTYFRFVFCPDAYQTALT</sequence>
<keyword evidence="6 10" id="KW-0418">Kinase</keyword>
<protein>
    <recommendedName>
        <fullName evidence="2">histidine kinase</fullName>
        <ecNumber evidence="2">2.7.13.3</ecNumber>
    </recommendedName>
</protein>
<dbReference type="AlphaFoldDB" id="A0A1H6Z9U0"/>
<dbReference type="Pfam" id="PF02518">
    <property type="entry name" value="HATPase_c"/>
    <property type="match status" value="1"/>
</dbReference>
<dbReference type="Gene3D" id="3.30.565.10">
    <property type="entry name" value="Histidine kinase-like ATPase, C-terminal domain"/>
    <property type="match status" value="1"/>
</dbReference>
<gene>
    <name evidence="10" type="ORF">SAMN05192553_104206</name>
</gene>
<dbReference type="RefSeq" id="WP_092175435.1">
    <property type="nucleotide sequence ID" value="NZ_FNZH01000004.1"/>
</dbReference>
<evidence type="ECO:0000256" key="8">
    <source>
        <dbReference type="SAM" id="Phobius"/>
    </source>
</evidence>
<keyword evidence="8" id="KW-0812">Transmembrane</keyword>
<proteinExistence type="predicted"/>
<keyword evidence="8" id="KW-1133">Transmembrane helix</keyword>
<dbReference type="InterPro" id="IPR011990">
    <property type="entry name" value="TPR-like_helical_dom_sf"/>
</dbReference>
<dbReference type="InterPro" id="IPR019734">
    <property type="entry name" value="TPR_rpt"/>
</dbReference>
<organism evidence="10 11">
    <name type="scientific">Cyclobacterium xiamenense</name>
    <dbReference type="NCBI Taxonomy" id="1297121"/>
    <lineage>
        <taxon>Bacteria</taxon>
        <taxon>Pseudomonadati</taxon>
        <taxon>Bacteroidota</taxon>
        <taxon>Cytophagia</taxon>
        <taxon>Cytophagales</taxon>
        <taxon>Cyclobacteriaceae</taxon>
        <taxon>Cyclobacterium</taxon>
    </lineage>
</organism>
<name>A0A1H6Z9U0_9BACT</name>
<evidence type="ECO:0000256" key="5">
    <source>
        <dbReference type="ARBA" id="ARBA00022741"/>
    </source>
</evidence>
<keyword evidence="8" id="KW-0472">Membrane</keyword>